<dbReference type="Gene3D" id="3.40.1010.10">
    <property type="entry name" value="Cobalt-precorrin-4 Transmethylase, Domain 1"/>
    <property type="match status" value="1"/>
</dbReference>
<keyword evidence="8" id="KW-1185">Reference proteome</keyword>
<dbReference type="InterPro" id="IPR014776">
    <property type="entry name" value="4pyrrole_Mease_sub2"/>
</dbReference>
<evidence type="ECO:0000256" key="4">
    <source>
        <dbReference type="ARBA" id="ARBA00022679"/>
    </source>
</evidence>
<dbReference type="InterPro" id="IPR014777">
    <property type="entry name" value="4pyrrole_Mease_sub1"/>
</dbReference>
<reference evidence="7 8" key="1">
    <citation type="journal article" date="2019" name="Sci. Rep.">
        <title>Sulfobacillus thermotolerans: new insights into resistance and metabolic capacities of acidophilic chemolithotrophs.</title>
        <authorList>
            <person name="Panyushkina A.E."/>
            <person name="Babenko V.V."/>
            <person name="Nikitina A.S."/>
            <person name="Selezneva O.V."/>
            <person name="Tsaplina I.A."/>
            <person name="Letarova M.A."/>
            <person name="Kostryukova E.S."/>
            <person name="Letarov A.V."/>
        </authorList>
    </citation>
    <scope>NUCLEOTIDE SEQUENCE [LARGE SCALE GENOMIC DNA]</scope>
    <source>
        <strain evidence="7 8">Kr1</strain>
    </source>
</reference>
<dbReference type="InterPro" id="IPR035996">
    <property type="entry name" value="4pyrrol_Methylase_sf"/>
</dbReference>
<dbReference type="Pfam" id="PF02571">
    <property type="entry name" value="CbiJ"/>
    <property type="match status" value="1"/>
</dbReference>
<name>A0ABM6RRW7_9FIRM</name>
<dbReference type="Gene3D" id="3.30.950.10">
    <property type="entry name" value="Methyltransferase, Cobalt-precorrin-4 Transmethylase, Domain 2"/>
    <property type="match status" value="1"/>
</dbReference>
<dbReference type="EMBL" id="CP019454">
    <property type="protein sequence ID" value="AUW94057.1"/>
    <property type="molecule type" value="Genomic_DNA"/>
</dbReference>
<evidence type="ECO:0000256" key="1">
    <source>
        <dbReference type="ARBA" id="ARBA00004953"/>
    </source>
</evidence>
<evidence type="ECO:0000256" key="3">
    <source>
        <dbReference type="ARBA" id="ARBA00022603"/>
    </source>
</evidence>
<dbReference type="InterPro" id="IPR006363">
    <property type="entry name" value="Cbl_synth_CobJ/CibH_dom"/>
</dbReference>
<evidence type="ECO:0000313" key="8">
    <source>
        <dbReference type="Proteomes" id="UP000325292"/>
    </source>
</evidence>
<evidence type="ECO:0000256" key="5">
    <source>
        <dbReference type="ARBA" id="ARBA00022691"/>
    </source>
</evidence>
<dbReference type="Proteomes" id="UP000325292">
    <property type="component" value="Chromosome"/>
</dbReference>
<dbReference type="PANTHER" id="PTHR47036:SF1">
    <property type="entry name" value="COBALT-FACTOR III C(17)-METHYLTRANSFERASE-RELATED"/>
    <property type="match status" value="1"/>
</dbReference>
<accession>A0ABM6RRW7</accession>
<protein>
    <recommendedName>
        <fullName evidence="6">Tetrapyrrole methylase domain-containing protein</fullName>
    </recommendedName>
</protein>
<dbReference type="CDD" id="cd11646">
    <property type="entry name" value="Precorrin_3B_C17_MT"/>
    <property type="match status" value="1"/>
</dbReference>
<dbReference type="InterPro" id="IPR003723">
    <property type="entry name" value="Precorrin-6x_reduct"/>
</dbReference>
<gene>
    <name evidence="7" type="ORF">BXT84_08915</name>
</gene>
<feature type="domain" description="Tetrapyrrole methylase" evidence="6">
    <location>
        <begin position="13"/>
        <end position="219"/>
    </location>
</feature>
<dbReference type="SUPFAM" id="SSF53790">
    <property type="entry name" value="Tetrapyrrole methylase"/>
    <property type="match status" value="1"/>
</dbReference>
<dbReference type="PROSITE" id="PS51014">
    <property type="entry name" value="COBK_CBIJ"/>
    <property type="match status" value="1"/>
</dbReference>
<comment type="pathway">
    <text evidence="1">Cofactor biosynthesis; adenosylcobalamin biosynthesis.</text>
</comment>
<keyword evidence="5" id="KW-0949">S-adenosyl-L-methionine</keyword>
<evidence type="ECO:0000313" key="7">
    <source>
        <dbReference type="EMBL" id="AUW94057.1"/>
    </source>
</evidence>
<organism evidence="7 8">
    <name type="scientific">Sulfobacillus thermotolerans</name>
    <dbReference type="NCBI Taxonomy" id="338644"/>
    <lineage>
        <taxon>Bacteria</taxon>
        <taxon>Bacillati</taxon>
        <taxon>Bacillota</taxon>
        <taxon>Clostridia</taxon>
        <taxon>Eubacteriales</taxon>
        <taxon>Clostridiales Family XVII. Incertae Sedis</taxon>
        <taxon>Sulfobacillus</taxon>
    </lineage>
</organism>
<keyword evidence="2" id="KW-0169">Cobalamin biosynthesis</keyword>
<sequence>MGNKQCSKGRIDIVGIGPGDVNLLSMQARQALEQAQVIIGYQGYMRLIAAILHPQRQMIVTKNLSEEIERAQLAMEYACQGQHVAVISSGDAGIYGMASVVFEWAARQHESPEIVVLPGISALQAAAARCGAPLSHDFAAISLSDLLTPWPLIEKRLQAAIRADFVLALYNPRSQRRQKQWERAEAIIRTHCSPRTPVGIVRNAFRDGESVVITDVAHLEADTVDMFTIVLVGNSQSFVWNSRMITPRGYYPPSDRGPRVLVLGGTREAKIMAERLGRRGARVTLSYRLPPPPGPYGEGVMVRWGAWDDVGLAQFLRDEGIAWIVDMTHPDAQIIQKVARWAAREQQVPYLRWERPRGLEQEALVRRVDSHQQAAAALRQYQGNVLLLTGIKSLAIYTEALADDPEITVMIRLLPRSETLLQAEQLGLGPHQMVAMVGPYSAALNGAIYDRYNIRAVVVKDSSDDLASKVEPALERGIAVIMVQSTSDGADEGLSFDAIECQIFETSGAVIC</sequence>
<dbReference type="NCBIfam" id="TIGR00715">
    <property type="entry name" value="precor6x_red"/>
    <property type="match status" value="1"/>
</dbReference>
<dbReference type="PANTHER" id="PTHR47036">
    <property type="entry name" value="COBALT-FACTOR III C(17)-METHYLTRANSFERASE-RELATED"/>
    <property type="match status" value="1"/>
</dbReference>
<evidence type="ECO:0000259" key="6">
    <source>
        <dbReference type="Pfam" id="PF00590"/>
    </source>
</evidence>
<dbReference type="Pfam" id="PF00590">
    <property type="entry name" value="TP_methylase"/>
    <property type="match status" value="1"/>
</dbReference>
<keyword evidence="3" id="KW-0489">Methyltransferase</keyword>
<dbReference type="NCBIfam" id="TIGR01466">
    <property type="entry name" value="cobJ_cbiH"/>
    <property type="match status" value="1"/>
</dbReference>
<proteinExistence type="predicted"/>
<keyword evidence="4" id="KW-0808">Transferase</keyword>
<dbReference type="InterPro" id="IPR051810">
    <property type="entry name" value="Precorrin_MeTrfase"/>
</dbReference>
<evidence type="ECO:0000256" key="2">
    <source>
        <dbReference type="ARBA" id="ARBA00022573"/>
    </source>
</evidence>
<dbReference type="InterPro" id="IPR000878">
    <property type="entry name" value="4pyrrol_Mease"/>
</dbReference>